<dbReference type="Proteomes" id="UP000031512">
    <property type="component" value="Chromosome 1"/>
</dbReference>
<evidence type="ECO:0000256" key="1">
    <source>
        <dbReference type="SAM" id="MobiDB-lite"/>
    </source>
</evidence>
<dbReference type="eggNOG" id="ENOG502TN7A">
    <property type="taxonomic scope" value="Eukaryota"/>
</dbReference>
<gene>
    <name evidence="2" type="ORF">BEWA_033760</name>
</gene>
<feature type="region of interest" description="Disordered" evidence="1">
    <location>
        <begin position="417"/>
        <end position="446"/>
    </location>
</feature>
<proteinExistence type="predicted"/>
<accession>L0AZU2</accession>
<dbReference type="VEuPathDB" id="PiroplasmaDB:BEWA_033760"/>
<reference evidence="2 3" key="1">
    <citation type="journal article" date="2012" name="BMC Genomics">
        <title>Comparative genomic analysis and phylogenetic position of Theileria equi.</title>
        <authorList>
            <person name="Kappmeyer L.S."/>
            <person name="Thiagarajan M."/>
            <person name="Herndon D.R."/>
            <person name="Ramsay J.D."/>
            <person name="Caler E."/>
            <person name="Djikeng A."/>
            <person name="Gillespie J.J."/>
            <person name="Lau A.O."/>
            <person name="Roalson E.H."/>
            <person name="Silva J.C."/>
            <person name="Silva M.G."/>
            <person name="Suarez C.E."/>
            <person name="Ueti M.W."/>
            <person name="Nene V.M."/>
            <person name="Mealey R.H."/>
            <person name="Knowles D.P."/>
            <person name="Brayton K.A."/>
        </authorList>
    </citation>
    <scope>NUCLEOTIDE SEQUENCE [LARGE SCALE GENOMIC DNA]</scope>
    <source>
        <strain evidence="2 3">WA</strain>
    </source>
</reference>
<keyword evidence="3" id="KW-1185">Reference proteome</keyword>
<dbReference type="GeneID" id="15806202"/>
<organism evidence="2 3">
    <name type="scientific">Theileria equi strain WA</name>
    <dbReference type="NCBI Taxonomy" id="1537102"/>
    <lineage>
        <taxon>Eukaryota</taxon>
        <taxon>Sar</taxon>
        <taxon>Alveolata</taxon>
        <taxon>Apicomplexa</taxon>
        <taxon>Aconoidasida</taxon>
        <taxon>Piroplasmida</taxon>
        <taxon>Theileriidae</taxon>
        <taxon>Theileria</taxon>
    </lineage>
</organism>
<dbReference type="RefSeq" id="XP_004830187.1">
    <property type="nucleotide sequence ID" value="XM_004830130.1"/>
</dbReference>
<evidence type="ECO:0000313" key="3">
    <source>
        <dbReference type="Proteomes" id="UP000031512"/>
    </source>
</evidence>
<evidence type="ECO:0000313" key="2">
    <source>
        <dbReference type="EMBL" id="AFZ80521.1"/>
    </source>
</evidence>
<dbReference type="OrthoDB" id="361722at2759"/>
<dbReference type="EMBL" id="CP001669">
    <property type="protein sequence ID" value="AFZ80521.1"/>
    <property type="molecule type" value="Genomic_DNA"/>
</dbReference>
<dbReference type="AlphaFoldDB" id="L0AZU2"/>
<name>L0AZU2_THEEQ</name>
<protein>
    <submittedName>
        <fullName evidence="2">Uncharacterized protein</fullName>
    </submittedName>
</protein>
<sequence length="497" mass="56101">MDHGNRRVTKFPPPLKPIDDATFAAQIKASFVKSASERYGNMMGNCWMPQQMWPQNPMVAMMDPKLHPKMGPKQPNFMMYPVPMNQPMRMDQHLRMGPPMPMGNMMPPQRPKSPHLQMPTVPPMANIGPGFMMNMPLKAPIPVKQPFPARMSKIEHPTISMDGPINLDKLPRDPNLSPLLSFAKMEAGRLGIEMAKEEPEDPAKGILQEVISLLNSELEKANDLYDKNLKWTNVEEVANALMEAFKPVLEIMWKETKRFHKYSLDEAFQNFKQGSEIEARRDYKPLEQYFNSKKETENLMMMYHNISKMSFREGAAPLVPQRNGDIDFSGIAEEFVNVSFNQRQLLETTTALNLRAALGGDLLSKVLPQDFRLKLIEAINTLHFDLGTPPQCVSPPPEPAKETSGPDPILSKCYNTLAMPSQQPPSPSNSSPHKLPFMPPVNPKGPHKIPVPNFPLLMPNAMPPHMPIGNEVIINEEIMMNKPNTMSLPKNMFDPSQ</sequence>
<dbReference type="KEGG" id="beq:BEWA_033760"/>
<dbReference type="STRING" id="1537102.L0AZU2"/>